<dbReference type="Proteomes" id="UP000521872">
    <property type="component" value="Unassembled WGS sequence"/>
</dbReference>
<evidence type="ECO:0000313" key="8">
    <source>
        <dbReference type="Proteomes" id="UP000521872"/>
    </source>
</evidence>
<evidence type="ECO:0000256" key="3">
    <source>
        <dbReference type="ARBA" id="ARBA00022552"/>
    </source>
</evidence>
<keyword evidence="4" id="KW-0271">Exosome</keyword>
<comment type="caution">
    <text evidence="7">The sequence shown here is derived from an EMBL/GenBank/DDBJ whole genome shotgun (WGS) entry which is preliminary data.</text>
</comment>
<keyword evidence="3" id="KW-0698">rRNA processing</keyword>
<dbReference type="SUPFAM" id="SSF55666">
    <property type="entry name" value="Ribonuclease PH domain 2-like"/>
    <property type="match status" value="1"/>
</dbReference>
<reference evidence="7 8" key="1">
    <citation type="submission" date="2019-12" db="EMBL/GenBank/DDBJ databases">
        <authorList>
            <person name="Floudas D."/>
            <person name="Bentzer J."/>
            <person name="Ahren D."/>
            <person name="Johansson T."/>
            <person name="Persson P."/>
            <person name="Tunlid A."/>
        </authorList>
    </citation>
    <scope>NUCLEOTIDE SEQUENCE [LARGE SCALE GENOMIC DNA]</scope>
    <source>
        <strain evidence="7 8">CBS 102.39</strain>
    </source>
</reference>
<dbReference type="EMBL" id="JAACJL010000015">
    <property type="protein sequence ID" value="KAF4620339.1"/>
    <property type="molecule type" value="Genomic_DNA"/>
</dbReference>
<organism evidence="7 8">
    <name type="scientific">Agrocybe pediades</name>
    <dbReference type="NCBI Taxonomy" id="84607"/>
    <lineage>
        <taxon>Eukaryota</taxon>
        <taxon>Fungi</taxon>
        <taxon>Dikarya</taxon>
        <taxon>Basidiomycota</taxon>
        <taxon>Agaricomycotina</taxon>
        <taxon>Agaricomycetes</taxon>
        <taxon>Agaricomycetidae</taxon>
        <taxon>Agaricales</taxon>
        <taxon>Agaricineae</taxon>
        <taxon>Strophariaceae</taxon>
        <taxon>Agrocybe</taxon>
    </lineage>
</organism>
<keyword evidence="8" id="KW-1185">Reference proteome</keyword>
<evidence type="ECO:0000256" key="4">
    <source>
        <dbReference type="ARBA" id="ARBA00022835"/>
    </source>
</evidence>
<dbReference type="GO" id="GO:0003723">
    <property type="term" value="F:RNA binding"/>
    <property type="evidence" value="ECO:0007669"/>
    <property type="project" value="TreeGrafter"/>
</dbReference>
<protein>
    <recommendedName>
        <fullName evidence="6">Exoribonuclease phosphorolytic domain-containing protein</fullName>
    </recommendedName>
</protein>
<comment type="subcellular location">
    <subcellularLocation>
        <location evidence="1">Nucleus</location>
    </subcellularLocation>
</comment>
<gene>
    <name evidence="7" type="ORF">D9613_001209</name>
</gene>
<evidence type="ECO:0000313" key="7">
    <source>
        <dbReference type="EMBL" id="KAF4620339.1"/>
    </source>
</evidence>
<accession>A0A8H4VUF1</accession>
<dbReference type="Pfam" id="PF01138">
    <property type="entry name" value="RNase_PH"/>
    <property type="match status" value="1"/>
</dbReference>
<dbReference type="GO" id="GO:0034475">
    <property type="term" value="P:U4 snRNA 3'-end processing"/>
    <property type="evidence" value="ECO:0007669"/>
    <property type="project" value="TreeGrafter"/>
</dbReference>
<dbReference type="GO" id="GO:0071028">
    <property type="term" value="P:nuclear mRNA surveillance"/>
    <property type="evidence" value="ECO:0007669"/>
    <property type="project" value="TreeGrafter"/>
</dbReference>
<dbReference type="SUPFAM" id="SSF54211">
    <property type="entry name" value="Ribosomal protein S5 domain 2-like"/>
    <property type="match status" value="1"/>
</dbReference>
<dbReference type="InterPro" id="IPR027408">
    <property type="entry name" value="PNPase/RNase_PH_dom_sf"/>
</dbReference>
<dbReference type="Gene3D" id="3.30.230.70">
    <property type="entry name" value="GHMP Kinase, N-terminal domain"/>
    <property type="match status" value="1"/>
</dbReference>
<sequence length="259" mass="27403">MTDAARRDGRQPGETRPLEITFPGLARVDGSAKFSFGDAGALASVSGPIEVRLAAELPSKATFEVMVRPLSNVPGTDSKSLATTIRSSLEPSLILTKSPRSLVQLVIQTLSPSHTVYGKDALSAAMINAGSLALLKEGSVPMKGVVTAVAVGRLPLGTLVLDPSEEEAETVQGGGVFAFFFADALPTGDCVWTGWKSTSGKYNEKEMLQARELARVGAKGVYMAMRWGFTAQSVKQEVLSQPGAVEVKEDSDAEDKMEI</sequence>
<dbReference type="InterPro" id="IPR036345">
    <property type="entry name" value="ExoRNase_PH_dom2_sf"/>
</dbReference>
<evidence type="ECO:0000256" key="1">
    <source>
        <dbReference type="ARBA" id="ARBA00004123"/>
    </source>
</evidence>
<dbReference type="InterPro" id="IPR001247">
    <property type="entry name" value="ExoRNase_PH_dom1"/>
</dbReference>
<dbReference type="GO" id="GO:0006364">
    <property type="term" value="P:rRNA processing"/>
    <property type="evidence" value="ECO:0007669"/>
    <property type="project" value="UniProtKB-KW"/>
</dbReference>
<dbReference type="GO" id="GO:0016075">
    <property type="term" value="P:rRNA catabolic process"/>
    <property type="evidence" value="ECO:0007669"/>
    <property type="project" value="TreeGrafter"/>
</dbReference>
<proteinExistence type="inferred from homology"/>
<dbReference type="PANTHER" id="PTHR11953">
    <property type="entry name" value="EXOSOME COMPLEX COMPONENT"/>
    <property type="match status" value="1"/>
</dbReference>
<name>A0A8H4VUF1_9AGAR</name>
<keyword evidence="5" id="KW-0539">Nucleus</keyword>
<dbReference type="GO" id="GO:0005730">
    <property type="term" value="C:nucleolus"/>
    <property type="evidence" value="ECO:0007669"/>
    <property type="project" value="TreeGrafter"/>
</dbReference>
<dbReference type="InterPro" id="IPR050080">
    <property type="entry name" value="RNase_PH"/>
</dbReference>
<evidence type="ECO:0000256" key="2">
    <source>
        <dbReference type="ARBA" id="ARBA00006678"/>
    </source>
</evidence>
<dbReference type="AlphaFoldDB" id="A0A8H4VUF1"/>
<dbReference type="PANTHER" id="PTHR11953:SF1">
    <property type="entry name" value="EXOSOME COMPLEX COMPONENT RRP46"/>
    <property type="match status" value="1"/>
</dbReference>
<evidence type="ECO:0000256" key="5">
    <source>
        <dbReference type="ARBA" id="ARBA00023242"/>
    </source>
</evidence>
<dbReference type="GO" id="GO:0000176">
    <property type="term" value="C:nuclear exosome (RNase complex)"/>
    <property type="evidence" value="ECO:0007669"/>
    <property type="project" value="TreeGrafter"/>
</dbReference>
<dbReference type="GO" id="GO:0071051">
    <property type="term" value="P:poly(A)-dependent snoRNA 3'-end processing"/>
    <property type="evidence" value="ECO:0007669"/>
    <property type="project" value="TreeGrafter"/>
</dbReference>
<dbReference type="CDD" id="cd11372">
    <property type="entry name" value="RNase_PH_RRP46"/>
    <property type="match status" value="1"/>
</dbReference>
<feature type="domain" description="Exoribonuclease phosphorolytic" evidence="6">
    <location>
        <begin position="14"/>
        <end position="135"/>
    </location>
</feature>
<dbReference type="GO" id="GO:0000177">
    <property type="term" value="C:cytoplasmic exosome (RNase complex)"/>
    <property type="evidence" value="ECO:0007669"/>
    <property type="project" value="TreeGrafter"/>
</dbReference>
<dbReference type="InterPro" id="IPR020568">
    <property type="entry name" value="Ribosomal_Su5_D2-typ_SF"/>
</dbReference>
<comment type="similarity">
    <text evidence="2">Belongs to the RNase PH family.</text>
</comment>
<evidence type="ECO:0000259" key="6">
    <source>
        <dbReference type="Pfam" id="PF01138"/>
    </source>
</evidence>